<organism evidence="1 2">
    <name type="scientific">Paraglomus occultum</name>
    <dbReference type="NCBI Taxonomy" id="144539"/>
    <lineage>
        <taxon>Eukaryota</taxon>
        <taxon>Fungi</taxon>
        <taxon>Fungi incertae sedis</taxon>
        <taxon>Mucoromycota</taxon>
        <taxon>Glomeromycotina</taxon>
        <taxon>Glomeromycetes</taxon>
        <taxon>Paraglomerales</taxon>
        <taxon>Paraglomeraceae</taxon>
        <taxon>Paraglomus</taxon>
    </lineage>
</organism>
<feature type="non-terminal residue" evidence="1">
    <location>
        <position position="141"/>
    </location>
</feature>
<dbReference type="InterPro" id="IPR012296">
    <property type="entry name" value="Nuclease_put_TT1808"/>
</dbReference>
<comment type="caution">
    <text evidence="1">The sequence shown here is derived from an EMBL/GenBank/DDBJ whole genome shotgun (WGS) entry which is preliminary data.</text>
</comment>
<keyword evidence="2" id="KW-1185">Reference proteome</keyword>
<proteinExistence type="predicted"/>
<dbReference type="GO" id="GO:0006302">
    <property type="term" value="P:double-strand break repair"/>
    <property type="evidence" value="ECO:0007669"/>
    <property type="project" value="UniProtKB-ARBA"/>
</dbReference>
<dbReference type="Gene3D" id="3.90.1570.10">
    <property type="entry name" value="tt1808, chain A"/>
    <property type="match status" value="1"/>
</dbReference>
<evidence type="ECO:0000313" key="1">
    <source>
        <dbReference type="EMBL" id="CAG8673187.1"/>
    </source>
</evidence>
<evidence type="ECO:0000313" key="2">
    <source>
        <dbReference type="Proteomes" id="UP000789572"/>
    </source>
</evidence>
<name>A0A9N9HB10_9GLOM</name>
<dbReference type="AlphaFoldDB" id="A0A9N9HB10"/>
<dbReference type="EMBL" id="CAJVPJ010007058">
    <property type="protein sequence ID" value="CAG8673187.1"/>
    <property type="molecule type" value="Genomic_DNA"/>
</dbReference>
<dbReference type="OrthoDB" id="88517at2759"/>
<accession>A0A9N9HB10</accession>
<dbReference type="Proteomes" id="UP000789572">
    <property type="component" value="Unassembled WGS sequence"/>
</dbReference>
<protein>
    <submittedName>
        <fullName evidence="1">7710_t:CDS:1</fullName>
    </submittedName>
</protein>
<reference evidence="1" key="1">
    <citation type="submission" date="2021-06" db="EMBL/GenBank/DDBJ databases">
        <authorList>
            <person name="Kallberg Y."/>
            <person name="Tangrot J."/>
            <person name="Rosling A."/>
        </authorList>
    </citation>
    <scope>NUCLEOTIDE SEQUENCE</scope>
    <source>
        <strain evidence="1">IA702</strain>
    </source>
</reference>
<sequence length="141" mass="15989">IGEEFVNLFELGASGKLIPMPLTTFCKEAVVADIEALISIRVVVGGRFELLTWRLRQPYLLQAVRGTGLNFRGQPFTPSFVVEVENVAGGRGTKFDNLDNKIRTVYFDCHTSVQLGWLVDPQNRDIWVYKRKNDGTEERVE</sequence>
<gene>
    <name evidence="1" type="ORF">POCULU_LOCUS11086</name>
</gene>
<dbReference type="InterPro" id="IPR011335">
    <property type="entry name" value="Restrct_endonuc-II-like"/>
</dbReference>
<dbReference type="SUPFAM" id="SSF52980">
    <property type="entry name" value="Restriction endonuclease-like"/>
    <property type="match status" value="1"/>
</dbReference>